<dbReference type="Gene3D" id="3.40.50.620">
    <property type="entry name" value="HUPs"/>
    <property type="match status" value="1"/>
</dbReference>
<dbReference type="HAMAP" id="MF_01161">
    <property type="entry name" value="tRNA_Ile_lys_synt"/>
    <property type="match status" value="1"/>
</dbReference>
<comment type="caution">
    <text evidence="5">Lacks conserved residue(s) required for the propagation of feature annotation.</text>
</comment>
<dbReference type="InterPro" id="IPR014729">
    <property type="entry name" value="Rossmann-like_a/b/a_fold"/>
</dbReference>
<gene>
    <name evidence="5 8" type="primary">tilS</name>
    <name evidence="8" type="ORF">DBVPGpl_060</name>
</gene>
<evidence type="ECO:0000256" key="4">
    <source>
        <dbReference type="ARBA" id="ARBA00022840"/>
    </source>
</evidence>
<comment type="catalytic activity">
    <reaction evidence="5">
        <text>cytidine(34) in tRNA(Ile2) + L-lysine + ATP = lysidine(34) in tRNA(Ile2) + AMP + diphosphate + H(+)</text>
        <dbReference type="Rhea" id="RHEA:43744"/>
        <dbReference type="Rhea" id="RHEA-COMP:10625"/>
        <dbReference type="Rhea" id="RHEA-COMP:10670"/>
        <dbReference type="ChEBI" id="CHEBI:15378"/>
        <dbReference type="ChEBI" id="CHEBI:30616"/>
        <dbReference type="ChEBI" id="CHEBI:32551"/>
        <dbReference type="ChEBI" id="CHEBI:33019"/>
        <dbReference type="ChEBI" id="CHEBI:82748"/>
        <dbReference type="ChEBI" id="CHEBI:83665"/>
        <dbReference type="ChEBI" id="CHEBI:456215"/>
        <dbReference type="EC" id="6.3.4.19"/>
    </reaction>
</comment>
<sequence length="373" mass="45655">MDTNYFFQYLNFYTDFKLLKSSNLNLFCAISSGQDSMFLFLFFLHLQFSFKFKLNIFYCNHLWQQQNFYSFKQIYKIVYIFNLPIYLYINEKEIQNESIARNWRKDCYNRLCLMKKSKHLILGHTATDQIETAFFNIIRGSSPHGISNLKYSKKAKIPNYINIFVSRFYLFPKYSFLKKNLDNKLYSHYTFYNLSYKKYNANKALSYSFFLNKKKKNIIFNKIFYSSILFINKKKKQKINIIYRPLLKLHRNDIIILSEIYKIPIIFDYSNLNYCFSRNFIRTQIFSYFRQNLNNTFDLKFFQYLNILIEEQKLIEFFVRILIKKKKNPINTKKIPIALQRRYIFSILKIYLNLTCTYPQLEKCRRFFFNENI</sequence>
<dbReference type="GO" id="GO:0005524">
    <property type="term" value="F:ATP binding"/>
    <property type="evidence" value="ECO:0007669"/>
    <property type="project" value="UniProtKB-KW"/>
</dbReference>
<keyword evidence="3" id="KW-0547">Nucleotide-binding</keyword>
<name>A0A873HW69_PROWI</name>
<feature type="domain" description="tRNA(Ile)-lysidine/2-thiocytidine synthase N-terminal" evidence="7">
    <location>
        <begin position="230"/>
        <end position="283"/>
    </location>
</feature>
<keyword evidence="4" id="KW-0067">ATP-binding</keyword>
<keyword evidence="8" id="KW-0934">Plastid</keyword>
<reference evidence="8" key="1">
    <citation type="journal article" name="Front. Plant Sci.">
        <title>Sequencing and Analysis of the Complete Organellar Genomes of Prototheca wickerhamii.</title>
        <authorList>
            <person name="Bakula Z."/>
            <person name="Gromadka R."/>
            <person name="Gawor J."/>
            <person name="Siedlecki P."/>
            <person name="Pomorski J.J."/>
            <person name="Maciszewski K."/>
            <person name="Gromadka A."/>
            <person name="Karnkowska A."/>
            <person name="Jagielski T."/>
        </authorList>
    </citation>
    <scope>NUCLEOTIDE SEQUENCE</scope>
    <source>
        <strain evidence="8">DBVPG</strain>
    </source>
</reference>
<comment type="function">
    <text evidence="5">Ligates lysine onto the cytidine present at position 34 of the AUA codon-specific tRNA(Ile) that contains the anticodon CAU, in an ATP-dependent manner. Cytidine is converted to lysidine, thus changing the amino acid specificity of the tRNA from methionine to isoleucine.</text>
</comment>
<evidence type="ECO:0000256" key="6">
    <source>
        <dbReference type="SAM" id="Phobius"/>
    </source>
</evidence>
<dbReference type="EMBL" id="MN794236">
    <property type="protein sequence ID" value="QOZ41711.1"/>
    <property type="molecule type" value="Genomic_DNA"/>
</dbReference>
<dbReference type="PANTHER" id="PTHR43033:SF1">
    <property type="entry name" value="TRNA(ILE)-LYSIDINE SYNTHASE-RELATED"/>
    <property type="match status" value="1"/>
</dbReference>
<feature type="domain" description="tRNA(Ile)-lysidine/2-thiocytidine synthase N-terminal" evidence="7">
    <location>
        <begin position="27"/>
        <end position="155"/>
    </location>
</feature>
<evidence type="ECO:0000259" key="7">
    <source>
        <dbReference type="Pfam" id="PF01171"/>
    </source>
</evidence>
<proteinExistence type="inferred from homology"/>
<dbReference type="RefSeq" id="YP_010040815.1">
    <property type="nucleotide sequence ID" value="NC_054192.1"/>
</dbReference>
<dbReference type="EC" id="6.3.4.19" evidence="5"/>
<dbReference type="Pfam" id="PF01171">
    <property type="entry name" value="ATP_bind_3"/>
    <property type="match status" value="2"/>
</dbReference>
<dbReference type="GO" id="GO:0006400">
    <property type="term" value="P:tRNA modification"/>
    <property type="evidence" value="ECO:0007669"/>
    <property type="project" value="UniProtKB-UniRule"/>
</dbReference>
<dbReference type="SUPFAM" id="SSF52402">
    <property type="entry name" value="Adenine nucleotide alpha hydrolases-like"/>
    <property type="match status" value="1"/>
</dbReference>
<evidence type="ECO:0000256" key="3">
    <source>
        <dbReference type="ARBA" id="ARBA00022741"/>
    </source>
</evidence>
<dbReference type="InterPro" id="IPR011063">
    <property type="entry name" value="TilS/TtcA_N"/>
</dbReference>
<evidence type="ECO:0000313" key="8">
    <source>
        <dbReference type="EMBL" id="QOZ41711.1"/>
    </source>
</evidence>
<geneLocation type="non-photosynthetic plastid" evidence="8"/>
<keyword evidence="6" id="KW-0812">Transmembrane</keyword>
<dbReference type="InterPro" id="IPR012094">
    <property type="entry name" value="tRNA_Ile_lys_synt"/>
</dbReference>
<protein>
    <recommendedName>
        <fullName evidence="5">tRNA(Ile)-lysidine synthase</fullName>
        <ecNumber evidence="5">6.3.4.19</ecNumber>
    </recommendedName>
    <alternativeName>
        <fullName evidence="5">tRNA(Ile)-2-lysyl-cytidine synthase</fullName>
    </alternativeName>
    <alternativeName>
        <fullName evidence="5">tRNA(Ile)-lysidine synthetase</fullName>
    </alternativeName>
</protein>
<accession>A0A873HW69</accession>
<evidence type="ECO:0000256" key="5">
    <source>
        <dbReference type="HAMAP-Rule" id="MF_01161"/>
    </source>
</evidence>
<dbReference type="GeneID" id="63880550"/>
<dbReference type="AlphaFoldDB" id="A0A873HW69"/>
<comment type="similarity">
    <text evidence="5">Belongs to the tRNA(Ile)-lysidine synthase family.</text>
</comment>
<feature type="transmembrane region" description="Helical" evidence="6">
    <location>
        <begin position="24"/>
        <end position="44"/>
    </location>
</feature>
<evidence type="ECO:0000256" key="1">
    <source>
        <dbReference type="ARBA" id="ARBA00022598"/>
    </source>
</evidence>
<keyword evidence="6" id="KW-1133">Transmembrane helix</keyword>
<keyword evidence="2 5" id="KW-0819">tRNA processing</keyword>
<keyword evidence="6" id="KW-0472">Membrane</keyword>
<dbReference type="GO" id="GO:0032267">
    <property type="term" value="F:tRNA(Ile)-lysidine synthase activity"/>
    <property type="evidence" value="ECO:0007669"/>
    <property type="project" value="UniProtKB-EC"/>
</dbReference>
<evidence type="ECO:0000256" key="2">
    <source>
        <dbReference type="ARBA" id="ARBA00022694"/>
    </source>
</evidence>
<dbReference type="PANTHER" id="PTHR43033">
    <property type="entry name" value="TRNA(ILE)-LYSIDINE SYNTHASE-RELATED"/>
    <property type="match status" value="1"/>
</dbReference>
<organism evidence="8">
    <name type="scientific">Prototheca wickerhamii</name>
    <dbReference type="NCBI Taxonomy" id="3111"/>
    <lineage>
        <taxon>Eukaryota</taxon>
        <taxon>Viridiplantae</taxon>
        <taxon>Chlorophyta</taxon>
        <taxon>core chlorophytes</taxon>
        <taxon>Trebouxiophyceae</taxon>
        <taxon>Chlorellales</taxon>
        <taxon>Chlorellaceae</taxon>
        <taxon>Prototheca</taxon>
    </lineage>
</organism>
<keyword evidence="1 5" id="KW-0436">Ligase</keyword>